<gene>
    <name evidence="9" type="ORF">H9S92_03030</name>
</gene>
<dbReference type="GO" id="GO:0005524">
    <property type="term" value="F:ATP binding"/>
    <property type="evidence" value="ECO:0007669"/>
    <property type="project" value="UniProtKB-KW"/>
</dbReference>
<dbReference type="Gene3D" id="1.20.1250.20">
    <property type="entry name" value="MFS general substrate transporter like domains"/>
    <property type="match status" value="1"/>
</dbReference>
<dbReference type="Pfam" id="PF03219">
    <property type="entry name" value="TLC"/>
    <property type="match status" value="1"/>
</dbReference>
<evidence type="ECO:0000256" key="7">
    <source>
        <dbReference type="ARBA" id="ARBA00023136"/>
    </source>
</evidence>
<accession>A0A923PKT5</accession>
<feature type="transmembrane region" description="Helical" evidence="8">
    <location>
        <begin position="353"/>
        <end position="374"/>
    </location>
</feature>
<sequence>MNVRPGEWRAMLLLQLQIFLIIAVLLITKPVGSAFFLSRFGPEALPYAYILTAIVAAIISTVYAAAVKYFSILRVNLWSLGVCIFTLLLFGLVLPLGASKDIVAVGLYLWVALFGVLAASQFWMLASMVFDIRQSKRLFGPIGAGAIAGGILGGYLANLLASVVGMRMLLFLATAMLLPCIFISLYIWRHYVQPQRTKAKREFTEELAAAQPYRIILASNHLLLLCGIIALSVITAKLVDYQFSALASARFADPDRLTAFFGFWFSTFNVIGLLIQLLFTQRIVQRIGVSGALLFLPAGLSLGAFFMFLVPGLGAATFSRLVDGSLKQSLHRAGVEMLFLPVDPQVKGKVKTYIDVLVDSAAGGIGGLLLLLLVDGFGITSFGISPVVLFFALIWLVCVLLIREEYLDAFRDQLRHLRPKDKRKGLDSRHKEVLAGFLRVLNEAELGSDGRQVLYVLERTADLRDEQFTEPIQRLLHHESPAVRARALNSLSLRQGPDLLMEVMPMLADPDIRVKNAALEYLVTHHLEDAEPLIQDQLNDPRAEIAGAALVELVQETRSNPVLRKRWKLQEHFDQRVEALQRLPEEEAVAWRRKLLVAAGRAGTPLGHEFLATELGGQDPKMVQAAILAAGESLDERWIFPLVNLLSEAPYRPYAISVLVQYDLSLVRALPTYLQEGKIQLEDLRRLPTVLEKINHQQTVVLLFALIEKYFPADLELRLEVLRALNAMRRDFPELQMPATQIFRHILAEAKTYRTAIKNLEAQAKLLPLGNEQLREARSGLYRLLLQRQDGNLDRLFRLMGLRYPPADIIPVYRGLRAAGQQEKINALEFLDVLLDQPLKRLVIPLMEYGIQAADAHHARQRETDVAQLEEIQFRNFRRILGGRDVRLKLAVIHVLGLQGDVRYRPILEKCLSAPDKRVRDFAEKALRRLRGEQLQ</sequence>
<feature type="transmembrane region" description="Helical" evidence="8">
    <location>
        <begin position="102"/>
        <end position="126"/>
    </location>
</feature>
<keyword evidence="7 8" id="KW-0472">Membrane</keyword>
<comment type="similarity">
    <text evidence="8">Belongs to the ADP/ATP translocase tlc family.</text>
</comment>
<dbReference type="PANTHER" id="PTHR43596:SF1">
    <property type="entry name" value="ADP,ATP CARRIER PROTEIN"/>
    <property type="match status" value="1"/>
</dbReference>
<feature type="transmembrane region" description="Helical" evidence="8">
    <location>
        <begin position="259"/>
        <end position="279"/>
    </location>
</feature>
<proteinExistence type="inferred from homology"/>
<evidence type="ECO:0000256" key="8">
    <source>
        <dbReference type="RuleBase" id="RU363121"/>
    </source>
</evidence>
<feature type="transmembrane region" description="Helical" evidence="8">
    <location>
        <begin position="77"/>
        <end position="96"/>
    </location>
</feature>
<dbReference type="SUPFAM" id="SSF48371">
    <property type="entry name" value="ARM repeat"/>
    <property type="match status" value="1"/>
</dbReference>
<feature type="transmembrane region" description="Helical" evidence="8">
    <location>
        <begin position="12"/>
        <end position="32"/>
    </location>
</feature>
<feature type="transmembrane region" description="Helical" evidence="8">
    <location>
        <begin position="291"/>
        <end position="310"/>
    </location>
</feature>
<feature type="transmembrane region" description="Helical" evidence="8">
    <location>
        <begin position="138"/>
        <end position="157"/>
    </location>
</feature>
<dbReference type="Pfam" id="PF13646">
    <property type="entry name" value="HEAT_2"/>
    <property type="match status" value="1"/>
</dbReference>
<feature type="transmembrane region" description="Helical" evidence="8">
    <location>
        <begin position="222"/>
        <end position="239"/>
    </location>
</feature>
<dbReference type="Gene3D" id="1.25.10.10">
    <property type="entry name" value="Leucine-rich Repeat Variant"/>
    <property type="match status" value="2"/>
</dbReference>
<dbReference type="AlphaFoldDB" id="A0A923PKT5"/>
<keyword evidence="2 8" id="KW-0813">Transport</keyword>
<name>A0A923PKT5_9BACT</name>
<feature type="transmembrane region" description="Helical" evidence="8">
    <location>
        <begin position="169"/>
        <end position="188"/>
    </location>
</feature>
<organism evidence="9 10">
    <name type="scientific">Neolewinella lacunae</name>
    <dbReference type="NCBI Taxonomy" id="1517758"/>
    <lineage>
        <taxon>Bacteria</taxon>
        <taxon>Pseudomonadati</taxon>
        <taxon>Bacteroidota</taxon>
        <taxon>Saprospiria</taxon>
        <taxon>Saprospirales</taxon>
        <taxon>Lewinellaceae</taxon>
        <taxon>Neolewinella</taxon>
    </lineage>
</organism>
<dbReference type="SUPFAM" id="SSF103473">
    <property type="entry name" value="MFS general substrate transporter"/>
    <property type="match status" value="1"/>
</dbReference>
<keyword evidence="10" id="KW-1185">Reference proteome</keyword>
<dbReference type="InterPro" id="IPR004667">
    <property type="entry name" value="ADP_ATP_car_bac_type"/>
</dbReference>
<evidence type="ECO:0000256" key="2">
    <source>
        <dbReference type="ARBA" id="ARBA00022448"/>
    </source>
</evidence>
<dbReference type="Proteomes" id="UP000650081">
    <property type="component" value="Unassembled WGS sequence"/>
</dbReference>
<dbReference type="GO" id="GO:0005471">
    <property type="term" value="F:ATP:ADP antiporter activity"/>
    <property type="evidence" value="ECO:0007669"/>
    <property type="project" value="InterPro"/>
</dbReference>
<evidence type="ECO:0000313" key="9">
    <source>
        <dbReference type="EMBL" id="MBC6993124.1"/>
    </source>
</evidence>
<dbReference type="InterPro" id="IPR016024">
    <property type="entry name" value="ARM-type_fold"/>
</dbReference>
<evidence type="ECO:0000256" key="5">
    <source>
        <dbReference type="ARBA" id="ARBA00022840"/>
    </source>
</evidence>
<feature type="transmembrane region" description="Helical" evidence="8">
    <location>
        <begin position="44"/>
        <end position="65"/>
    </location>
</feature>
<evidence type="ECO:0000256" key="6">
    <source>
        <dbReference type="ARBA" id="ARBA00022989"/>
    </source>
</evidence>
<evidence type="ECO:0000313" key="10">
    <source>
        <dbReference type="Proteomes" id="UP000650081"/>
    </source>
</evidence>
<evidence type="ECO:0000256" key="4">
    <source>
        <dbReference type="ARBA" id="ARBA00022741"/>
    </source>
</evidence>
<protein>
    <recommendedName>
        <fullName evidence="8">ADP,ATP carrier protein</fullName>
    </recommendedName>
</protein>
<feature type="transmembrane region" description="Helical" evidence="8">
    <location>
        <begin position="381"/>
        <end position="402"/>
    </location>
</feature>
<evidence type="ECO:0000256" key="3">
    <source>
        <dbReference type="ARBA" id="ARBA00022692"/>
    </source>
</evidence>
<dbReference type="GO" id="GO:0016020">
    <property type="term" value="C:membrane"/>
    <property type="evidence" value="ECO:0007669"/>
    <property type="project" value="UniProtKB-SubCell"/>
</dbReference>
<comment type="caution">
    <text evidence="9">The sequence shown here is derived from an EMBL/GenBank/DDBJ whole genome shotgun (WGS) entry which is preliminary data.</text>
</comment>
<comment type="subcellular location">
    <subcellularLocation>
        <location evidence="1 8">Membrane</location>
        <topology evidence="1 8">Multi-pass membrane protein</topology>
    </subcellularLocation>
</comment>
<keyword evidence="3 8" id="KW-0812">Transmembrane</keyword>
<dbReference type="EMBL" id="JACSIT010000051">
    <property type="protein sequence ID" value="MBC6993124.1"/>
    <property type="molecule type" value="Genomic_DNA"/>
</dbReference>
<evidence type="ECO:0000256" key="1">
    <source>
        <dbReference type="ARBA" id="ARBA00004141"/>
    </source>
</evidence>
<keyword evidence="5 8" id="KW-0067">ATP-binding</keyword>
<dbReference type="InterPro" id="IPR036259">
    <property type="entry name" value="MFS_trans_sf"/>
</dbReference>
<dbReference type="InterPro" id="IPR011989">
    <property type="entry name" value="ARM-like"/>
</dbReference>
<reference evidence="9" key="1">
    <citation type="submission" date="2020-08" db="EMBL/GenBank/DDBJ databases">
        <title>Lewinella bacteria from marine environments.</title>
        <authorList>
            <person name="Zhong Y."/>
        </authorList>
    </citation>
    <scope>NUCLEOTIDE SEQUENCE</scope>
    <source>
        <strain evidence="9">KCTC 42187</strain>
    </source>
</reference>
<dbReference type="PANTHER" id="PTHR43596">
    <property type="entry name" value="ADP,ATP CARRIER PROTEIN"/>
    <property type="match status" value="1"/>
</dbReference>
<keyword evidence="4 8" id="KW-0547">Nucleotide-binding</keyword>
<keyword evidence="6 8" id="KW-1133">Transmembrane helix</keyword>